<accession>A0ABU5L7W6</accession>
<reference evidence="1 2" key="1">
    <citation type="submission" date="2023-02" db="EMBL/GenBank/DDBJ databases">
        <title>Host association and intracellularity evolved multiple times independently in the Rickettsiales.</title>
        <authorList>
            <person name="Castelli M."/>
            <person name="Nardi T."/>
            <person name="Gammuto L."/>
            <person name="Bellinzona G."/>
            <person name="Sabaneyeva E."/>
            <person name="Potekhin A."/>
            <person name="Serra V."/>
            <person name="Petroni G."/>
            <person name="Sassera D."/>
        </authorList>
    </citation>
    <scope>NUCLEOTIDE SEQUENCE [LARGE SCALE GENOMIC DNA]</scope>
    <source>
        <strain evidence="1 2">BOD18</strain>
    </source>
</reference>
<dbReference type="RefSeq" id="WP_322497698.1">
    <property type="nucleotide sequence ID" value="NZ_JARGYT010000028.1"/>
</dbReference>
<proteinExistence type="predicted"/>
<name>A0ABU5L7W6_9RICK</name>
<dbReference type="Proteomes" id="UP001293791">
    <property type="component" value="Unassembled WGS sequence"/>
</dbReference>
<comment type="caution">
    <text evidence="1">The sequence shown here is derived from an EMBL/GenBank/DDBJ whole genome shotgun (WGS) entry which is preliminary data.</text>
</comment>
<organism evidence="1 2">
    <name type="scientific">Candidatus Cyrtobacter comes</name>
    <dbReference type="NCBI Taxonomy" id="675776"/>
    <lineage>
        <taxon>Bacteria</taxon>
        <taxon>Pseudomonadati</taxon>
        <taxon>Pseudomonadota</taxon>
        <taxon>Alphaproteobacteria</taxon>
        <taxon>Rickettsiales</taxon>
        <taxon>Candidatus Midichloriaceae</taxon>
        <taxon>Candidatus Cyrtobacter</taxon>
    </lineage>
</organism>
<sequence>MAREDQKEIQVQMNNLVAHGEHDAANAGNNHNDRDYNIDGGNHMNDGNHIYGDELYALAYQIHYDERYAYDIQMREVKKDSRHEQRVLKRAELKAKKEALFFAETSKTGIYVIENSDTIIRVLNDSYEWGKGFSERLDQHFSKNLGNHSTQHFSTDNKEKSTPLIDANGGYLHAGLSFLHLGFSSAYAYYSKSINTIAFSAINTVIYAAKSNTDLLKSDNPYIQCFMDASTAPIAQLVTFNPYGAAVTAGLGSAKCVLPESLQPVIAVAQNINDLANALINTVNPVIQTVEAVKLVYTTFDALDALHNHHASPGEASTNNDVHI</sequence>
<protein>
    <submittedName>
        <fullName evidence="1">Uncharacterized protein</fullName>
    </submittedName>
</protein>
<keyword evidence="2" id="KW-1185">Reference proteome</keyword>
<evidence type="ECO:0000313" key="2">
    <source>
        <dbReference type="Proteomes" id="UP001293791"/>
    </source>
</evidence>
<dbReference type="EMBL" id="JARGYT010000028">
    <property type="protein sequence ID" value="MDZ5762221.1"/>
    <property type="molecule type" value="Genomic_DNA"/>
</dbReference>
<evidence type="ECO:0000313" key="1">
    <source>
        <dbReference type="EMBL" id="MDZ5762221.1"/>
    </source>
</evidence>
<gene>
    <name evidence="1" type="ORF">Cyrtocomes_00594</name>
</gene>